<evidence type="ECO:0000313" key="3">
    <source>
        <dbReference type="EMBL" id="VAV89506.1"/>
    </source>
</evidence>
<dbReference type="NCBIfam" id="TIGR02977">
    <property type="entry name" value="phageshock_pspA"/>
    <property type="match status" value="1"/>
</dbReference>
<dbReference type="Pfam" id="PF04012">
    <property type="entry name" value="PspA_IM30"/>
    <property type="match status" value="1"/>
</dbReference>
<protein>
    <submittedName>
        <fullName evidence="3">Phage shock protein A @ Suppressor of sigma54-dependent transcription, PspA-like</fullName>
    </submittedName>
</protein>
<proteinExistence type="inferred from homology"/>
<comment type="similarity">
    <text evidence="1">Belongs to the PspA/Vipp/IM30 family.</text>
</comment>
<dbReference type="InterPro" id="IPR007157">
    <property type="entry name" value="PspA_VIPP1"/>
</dbReference>
<dbReference type="EMBL" id="UOED01000046">
    <property type="protein sequence ID" value="VAV89506.1"/>
    <property type="molecule type" value="Genomic_DNA"/>
</dbReference>
<sequence>MGIFTRLTDIVNSNINHILDKAEDPAKMIRMMVQEMEDTLVEVRSSAARVIADRKELERNMIRLRDAQDDWYAKAELALNKGREDLANAALMERAKLAEMGEDLESSRMPLDEALKKYESDIISLEAKIKEAKLKQRSLVERQESATSQLKVRQKLYDNRIGDVMVRFTQMEKRVDDTESRVEAADLGREKTLDDEFSDLVSQQQVASDLAALKSKMKAKEAKTKAASTAKK</sequence>
<dbReference type="GO" id="GO:0009271">
    <property type="term" value="P:phage shock"/>
    <property type="evidence" value="ECO:0007669"/>
    <property type="project" value="TreeGrafter"/>
</dbReference>
<organism evidence="3">
    <name type="scientific">hydrothermal vent metagenome</name>
    <dbReference type="NCBI Taxonomy" id="652676"/>
    <lineage>
        <taxon>unclassified sequences</taxon>
        <taxon>metagenomes</taxon>
        <taxon>ecological metagenomes</taxon>
    </lineage>
</organism>
<reference evidence="3" key="1">
    <citation type="submission" date="2018-06" db="EMBL/GenBank/DDBJ databases">
        <authorList>
            <person name="Zhirakovskaya E."/>
        </authorList>
    </citation>
    <scope>NUCLEOTIDE SEQUENCE</scope>
</reference>
<dbReference type="AlphaFoldDB" id="A0A3B0RL83"/>
<keyword evidence="2" id="KW-0175">Coiled coil</keyword>
<dbReference type="PANTHER" id="PTHR31088">
    <property type="entry name" value="MEMBRANE-ASSOCIATED PROTEIN VIPP1, CHLOROPLASTIC"/>
    <property type="match status" value="1"/>
</dbReference>
<evidence type="ECO:0000256" key="1">
    <source>
        <dbReference type="ARBA" id="ARBA00043985"/>
    </source>
</evidence>
<gene>
    <name evidence="3" type="ORF">MNBD_ALPHA02-496</name>
</gene>
<feature type="coiled-coil region" evidence="2">
    <location>
        <begin position="115"/>
        <end position="142"/>
    </location>
</feature>
<dbReference type="GO" id="GO:0005829">
    <property type="term" value="C:cytosol"/>
    <property type="evidence" value="ECO:0007669"/>
    <property type="project" value="TreeGrafter"/>
</dbReference>
<name>A0A3B0RL83_9ZZZZ</name>
<accession>A0A3B0RL83</accession>
<evidence type="ECO:0000256" key="2">
    <source>
        <dbReference type="SAM" id="Coils"/>
    </source>
</evidence>
<dbReference type="PANTHER" id="PTHR31088:SF6">
    <property type="entry name" value="PHAGE SHOCK PROTEIN A"/>
    <property type="match status" value="1"/>
</dbReference>
<dbReference type="InterPro" id="IPR014319">
    <property type="entry name" value="Phageshock_PspA"/>
</dbReference>